<dbReference type="Proteomes" id="UP000438760">
    <property type="component" value="Unassembled WGS sequence"/>
</dbReference>
<feature type="chain" id="PRO_5026200033" description="Lipoprotein" evidence="1">
    <location>
        <begin position="21"/>
        <end position="199"/>
    </location>
</feature>
<proteinExistence type="predicted"/>
<protein>
    <recommendedName>
        <fullName evidence="4">Lipoprotein</fullName>
    </recommendedName>
</protein>
<evidence type="ECO:0000313" key="3">
    <source>
        <dbReference type="Proteomes" id="UP000438760"/>
    </source>
</evidence>
<dbReference type="OrthoDB" id="1443728at2"/>
<reference evidence="2 3" key="1">
    <citation type="submission" date="2019-11" db="EMBL/GenBank/DDBJ databases">
        <title>Genome of Strain BIT-d1.</title>
        <authorList>
            <person name="Yang Y."/>
        </authorList>
    </citation>
    <scope>NUCLEOTIDE SEQUENCE [LARGE SCALE GENOMIC DNA]</scope>
    <source>
        <strain evidence="2 3">BIT-d1</strain>
    </source>
</reference>
<organism evidence="2 3">
    <name type="scientific">Myroides albus</name>
    <dbReference type="NCBI Taxonomy" id="2562892"/>
    <lineage>
        <taxon>Bacteria</taxon>
        <taxon>Pseudomonadati</taxon>
        <taxon>Bacteroidota</taxon>
        <taxon>Flavobacteriia</taxon>
        <taxon>Flavobacteriales</taxon>
        <taxon>Flavobacteriaceae</taxon>
        <taxon>Myroides</taxon>
    </lineage>
</organism>
<sequence>MKKTFLFILSIFTLSFLSIACEDKEKQQQAEQERYTKHQDSVFKYLEANWKIDIPETSQELTDILSKWNAWKEFKQEAELKPVTSIDAYQKKIAQIDNRLQSITFVKYPVEIDEKDNKARLTVLYNSVKNLNMFLNLDPIEIGKVDMYLKETNKNITLLIKNMERNLQAKKIPLELGEEEMLELINEERRANPDEQTEE</sequence>
<evidence type="ECO:0000256" key="1">
    <source>
        <dbReference type="SAM" id="SignalP"/>
    </source>
</evidence>
<dbReference type="EMBL" id="WMJX01000001">
    <property type="protein sequence ID" value="MTG96635.1"/>
    <property type="molecule type" value="Genomic_DNA"/>
</dbReference>
<comment type="caution">
    <text evidence="2">The sequence shown here is derived from an EMBL/GenBank/DDBJ whole genome shotgun (WGS) entry which is preliminary data.</text>
</comment>
<dbReference type="AlphaFoldDB" id="A0A6I3LKT6"/>
<evidence type="ECO:0008006" key="4">
    <source>
        <dbReference type="Google" id="ProtNLM"/>
    </source>
</evidence>
<keyword evidence="1" id="KW-0732">Signal</keyword>
<accession>A0A6I3LKT6</accession>
<dbReference type="RefSeq" id="WP_155090685.1">
    <property type="nucleotide sequence ID" value="NZ_CP102754.1"/>
</dbReference>
<keyword evidence="3" id="KW-1185">Reference proteome</keyword>
<dbReference type="PROSITE" id="PS51257">
    <property type="entry name" value="PROKAR_LIPOPROTEIN"/>
    <property type="match status" value="1"/>
</dbReference>
<feature type="signal peptide" evidence="1">
    <location>
        <begin position="1"/>
        <end position="20"/>
    </location>
</feature>
<name>A0A6I3LKT6_9FLAO</name>
<gene>
    <name evidence="2" type="ORF">GJV76_00505</name>
</gene>
<evidence type="ECO:0000313" key="2">
    <source>
        <dbReference type="EMBL" id="MTG96635.1"/>
    </source>
</evidence>